<keyword evidence="6" id="KW-1185">Reference proteome</keyword>
<dbReference type="GO" id="GO:0006508">
    <property type="term" value="P:proteolysis"/>
    <property type="evidence" value="ECO:0007669"/>
    <property type="project" value="InterPro"/>
</dbReference>
<organism evidence="5 6">
    <name type="scientific">Penicilliopsis zonata CBS 506.65</name>
    <dbReference type="NCBI Taxonomy" id="1073090"/>
    <lineage>
        <taxon>Eukaryota</taxon>
        <taxon>Fungi</taxon>
        <taxon>Dikarya</taxon>
        <taxon>Ascomycota</taxon>
        <taxon>Pezizomycotina</taxon>
        <taxon>Eurotiomycetes</taxon>
        <taxon>Eurotiomycetidae</taxon>
        <taxon>Eurotiales</taxon>
        <taxon>Aspergillaceae</taxon>
        <taxon>Penicilliopsis</taxon>
    </lineage>
</organism>
<proteinExistence type="predicted"/>
<dbReference type="VEuPathDB" id="FungiDB:ASPZODRAFT_33681"/>
<dbReference type="AlphaFoldDB" id="A0A1L9S4L2"/>
<dbReference type="Proteomes" id="UP000184188">
    <property type="component" value="Unassembled WGS sequence"/>
</dbReference>
<protein>
    <recommendedName>
        <fullName evidence="4">Peptidase S8/S53 domain-containing protein</fullName>
    </recommendedName>
</protein>
<feature type="non-terminal residue" evidence="5">
    <location>
        <position position="1"/>
    </location>
</feature>
<evidence type="ECO:0000313" key="5">
    <source>
        <dbReference type="EMBL" id="OJJ42106.1"/>
    </source>
</evidence>
<keyword evidence="2" id="KW-0865">Zymogen</keyword>
<evidence type="ECO:0000313" key="6">
    <source>
        <dbReference type="Proteomes" id="UP000184188"/>
    </source>
</evidence>
<dbReference type="STRING" id="1073090.A0A1L9S4L2"/>
<evidence type="ECO:0000256" key="1">
    <source>
        <dbReference type="ARBA" id="ARBA00022729"/>
    </source>
</evidence>
<dbReference type="GeneID" id="34614720"/>
<feature type="region of interest" description="Disordered" evidence="3">
    <location>
        <begin position="87"/>
        <end position="106"/>
    </location>
</feature>
<gene>
    <name evidence="5" type="ORF">ASPZODRAFT_33681</name>
</gene>
<evidence type="ECO:0000259" key="4">
    <source>
        <dbReference type="Pfam" id="PF00082"/>
    </source>
</evidence>
<reference evidence="6" key="1">
    <citation type="journal article" date="2017" name="Genome Biol.">
        <title>Comparative genomics reveals high biological diversity and specific adaptations in the industrially and medically important fungal genus Aspergillus.</title>
        <authorList>
            <person name="de Vries R.P."/>
            <person name="Riley R."/>
            <person name="Wiebenga A."/>
            <person name="Aguilar-Osorio G."/>
            <person name="Amillis S."/>
            <person name="Uchima C.A."/>
            <person name="Anderluh G."/>
            <person name="Asadollahi M."/>
            <person name="Askin M."/>
            <person name="Barry K."/>
            <person name="Battaglia E."/>
            <person name="Bayram O."/>
            <person name="Benocci T."/>
            <person name="Braus-Stromeyer S.A."/>
            <person name="Caldana C."/>
            <person name="Canovas D."/>
            <person name="Cerqueira G.C."/>
            <person name="Chen F."/>
            <person name="Chen W."/>
            <person name="Choi C."/>
            <person name="Clum A."/>
            <person name="Dos Santos R.A."/>
            <person name="Damasio A.R."/>
            <person name="Diallinas G."/>
            <person name="Emri T."/>
            <person name="Fekete E."/>
            <person name="Flipphi M."/>
            <person name="Freyberg S."/>
            <person name="Gallo A."/>
            <person name="Gournas C."/>
            <person name="Habgood R."/>
            <person name="Hainaut M."/>
            <person name="Harispe M.L."/>
            <person name="Henrissat B."/>
            <person name="Hilden K.S."/>
            <person name="Hope R."/>
            <person name="Hossain A."/>
            <person name="Karabika E."/>
            <person name="Karaffa L."/>
            <person name="Karanyi Z."/>
            <person name="Krasevec N."/>
            <person name="Kuo A."/>
            <person name="Kusch H."/>
            <person name="LaButti K."/>
            <person name="Lagendijk E.L."/>
            <person name="Lapidus A."/>
            <person name="Levasseur A."/>
            <person name="Lindquist E."/>
            <person name="Lipzen A."/>
            <person name="Logrieco A.F."/>
            <person name="MacCabe A."/>
            <person name="Maekelae M.R."/>
            <person name="Malavazi I."/>
            <person name="Melin P."/>
            <person name="Meyer V."/>
            <person name="Mielnichuk N."/>
            <person name="Miskei M."/>
            <person name="Molnar A.P."/>
            <person name="Mule G."/>
            <person name="Ngan C.Y."/>
            <person name="Orejas M."/>
            <person name="Orosz E."/>
            <person name="Ouedraogo J.P."/>
            <person name="Overkamp K.M."/>
            <person name="Park H.-S."/>
            <person name="Perrone G."/>
            <person name="Piumi F."/>
            <person name="Punt P.J."/>
            <person name="Ram A.F."/>
            <person name="Ramon A."/>
            <person name="Rauscher S."/>
            <person name="Record E."/>
            <person name="Riano-Pachon D.M."/>
            <person name="Robert V."/>
            <person name="Roehrig J."/>
            <person name="Ruller R."/>
            <person name="Salamov A."/>
            <person name="Salih N.S."/>
            <person name="Samson R.A."/>
            <person name="Sandor E."/>
            <person name="Sanguinetti M."/>
            <person name="Schuetze T."/>
            <person name="Sepcic K."/>
            <person name="Shelest E."/>
            <person name="Sherlock G."/>
            <person name="Sophianopoulou V."/>
            <person name="Squina F.M."/>
            <person name="Sun H."/>
            <person name="Susca A."/>
            <person name="Todd R.B."/>
            <person name="Tsang A."/>
            <person name="Unkles S.E."/>
            <person name="van de Wiele N."/>
            <person name="van Rossen-Uffink D."/>
            <person name="Oliveira J.V."/>
            <person name="Vesth T.C."/>
            <person name="Visser J."/>
            <person name="Yu J.-H."/>
            <person name="Zhou M."/>
            <person name="Andersen M.R."/>
            <person name="Archer D.B."/>
            <person name="Baker S.E."/>
            <person name="Benoit I."/>
            <person name="Brakhage A.A."/>
            <person name="Braus G.H."/>
            <person name="Fischer R."/>
            <person name="Frisvad J.C."/>
            <person name="Goldman G.H."/>
            <person name="Houbraken J."/>
            <person name="Oakley B."/>
            <person name="Pocsi I."/>
            <person name="Scazzocchio C."/>
            <person name="Seiboth B."/>
            <person name="vanKuyk P.A."/>
            <person name="Wortman J."/>
            <person name="Dyer P.S."/>
            <person name="Grigoriev I.V."/>
        </authorList>
    </citation>
    <scope>NUCLEOTIDE SEQUENCE [LARGE SCALE GENOMIC DNA]</scope>
    <source>
        <strain evidence="6">CBS 506.65</strain>
    </source>
</reference>
<dbReference type="InterPro" id="IPR036852">
    <property type="entry name" value="Peptidase_S8/S53_dom_sf"/>
</dbReference>
<dbReference type="Gene3D" id="3.40.50.200">
    <property type="entry name" value="Peptidase S8/S53 domain"/>
    <property type="match status" value="1"/>
</dbReference>
<feature type="non-terminal residue" evidence="5">
    <location>
        <position position="446"/>
    </location>
</feature>
<dbReference type="EMBL" id="KV878369">
    <property type="protein sequence ID" value="OJJ42106.1"/>
    <property type="molecule type" value="Genomic_DNA"/>
</dbReference>
<accession>A0A1L9S4L2</accession>
<dbReference type="GO" id="GO:0004252">
    <property type="term" value="F:serine-type endopeptidase activity"/>
    <property type="evidence" value="ECO:0007669"/>
    <property type="project" value="InterPro"/>
</dbReference>
<name>A0A1L9S4L2_9EURO</name>
<dbReference type="RefSeq" id="XP_022576616.1">
    <property type="nucleotide sequence ID" value="XM_022728256.1"/>
</dbReference>
<feature type="domain" description="Peptidase S8/S53" evidence="4">
    <location>
        <begin position="137"/>
        <end position="355"/>
    </location>
</feature>
<dbReference type="Pfam" id="PF00082">
    <property type="entry name" value="Peptidase_S8"/>
    <property type="match status" value="1"/>
</dbReference>
<dbReference type="InterPro" id="IPR000209">
    <property type="entry name" value="Peptidase_S8/S53_dom"/>
</dbReference>
<sequence length="446" mass="50122">RKFDICSDTIFRAAPGVREVYLYSHGNTAVLRGWAAKDGLAKLLSNENDEKDCDEYKAEFEQRLRENCKNLIPKVEIVPFNEASTSIPPKVSTTVESPAEAPTSSEKSISEDWIRLLDPYKNFMTRINRNLQNQVSVKVAILDDGADVSQFEGSNQQGETFHPEHDWFLGQCSHGTAMARCVRDICPGAELLVYRLDNSGKSDSKQRFTIKSCTEVCFMSVYEYQALQHARKMGADIISMSWSYQRERSSTDTDKEEFEKLVADTLQDKKSILFASHPDVGAIKEISDFAPVSLEGIIRICSATIYGAMSKENLYATADFILPGEGLHMKDIWKDPVRGSSFATAYAAGLAALVLYTLRAHLNCMEDDTDDSGTAKKLLNIVSRHQGMRKVFRILAKEDPENTTAHNCFVRPYFNLEGCDEDDLERQKKHLQTVVNNIVPQRVLSA</sequence>
<evidence type="ECO:0000256" key="2">
    <source>
        <dbReference type="ARBA" id="ARBA00023145"/>
    </source>
</evidence>
<keyword evidence="1" id="KW-0732">Signal</keyword>
<dbReference type="SUPFAM" id="SSF52743">
    <property type="entry name" value="Subtilisin-like"/>
    <property type="match status" value="1"/>
</dbReference>
<dbReference type="OrthoDB" id="4510962at2759"/>
<evidence type="ECO:0000256" key="3">
    <source>
        <dbReference type="SAM" id="MobiDB-lite"/>
    </source>
</evidence>